<keyword evidence="4" id="KW-0833">Ubl conjugation pathway</keyword>
<evidence type="ECO:0000256" key="2">
    <source>
        <dbReference type="ARBA" id="ARBA00004906"/>
    </source>
</evidence>
<dbReference type="InterPro" id="IPR011333">
    <property type="entry name" value="SKP1/BTB/POZ_sf"/>
</dbReference>
<evidence type="ECO:0000256" key="4">
    <source>
        <dbReference type="ARBA" id="ARBA00022786"/>
    </source>
</evidence>
<dbReference type="PANTHER" id="PTHR24413">
    <property type="entry name" value="SPECKLE-TYPE POZ PROTEIN"/>
    <property type="match status" value="1"/>
</dbReference>
<dbReference type="FunFam" id="3.30.710.10:FF:000159">
    <property type="entry name" value="Speckle-type POZ protein B"/>
    <property type="match status" value="1"/>
</dbReference>
<protein>
    <submittedName>
        <fullName evidence="9">Protein roadkill</fullName>
    </submittedName>
</protein>
<dbReference type="AlphaFoldDB" id="A0A6G1SNG6"/>
<dbReference type="SUPFAM" id="SSF54695">
    <property type="entry name" value="POZ domain"/>
    <property type="match status" value="1"/>
</dbReference>
<proteinExistence type="inferred from homology"/>
<dbReference type="PROSITE" id="PS50144">
    <property type="entry name" value="MATH"/>
    <property type="match status" value="1"/>
</dbReference>
<accession>A0A6G1SNG6</accession>
<dbReference type="Gene3D" id="6.10.250.3030">
    <property type="match status" value="1"/>
</dbReference>
<comment type="pathway">
    <text evidence="2">Protein modification; protein ubiquitination.</text>
</comment>
<evidence type="ECO:0000256" key="3">
    <source>
        <dbReference type="ARBA" id="ARBA00010846"/>
    </source>
</evidence>
<dbReference type="EMBL" id="GGYP01007293">
    <property type="protein sequence ID" value="MDE52064.1"/>
    <property type="molecule type" value="Transcribed_RNA"/>
</dbReference>
<dbReference type="Gene3D" id="2.60.210.10">
    <property type="entry name" value="Apoptosis, Tumor Necrosis Factor Receptor Associated Protein 2, Chain A"/>
    <property type="match status" value="1"/>
</dbReference>
<feature type="region of interest" description="Disordered" evidence="6">
    <location>
        <begin position="1"/>
        <end position="28"/>
    </location>
</feature>
<keyword evidence="5" id="KW-0539">Nucleus</keyword>
<dbReference type="Pfam" id="PF24570">
    <property type="entry name" value="BACK_BPM_SPOP"/>
    <property type="match status" value="1"/>
</dbReference>
<feature type="domain" description="BTB" evidence="7">
    <location>
        <begin position="216"/>
        <end position="283"/>
    </location>
</feature>
<dbReference type="SUPFAM" id="SSF49599">
    <property type="entry name" value="TRAF domain-like"/>
    <property type="match status" value="1"/>
</dbReference>
<dbReference type="Gene3D" id="6.20.250.50">
    <property type="match status" value="1"/>
</dbReference>
<name>A0A6G1SNG6_9ACAR</name>
<evidence type="ECO:0000256" key="6">
    <source>
        <dbReference type="SAM" id="MobiDB-lite"/>
    </source>
</evidence>
<dbReference type="Gene3D" id="3.30.710.10">
    <property type="entry name" value="Potassium Channel Kv1.1, Chain A"/>
    <property type="match status" value="1"/>
</dbReference>
<gene>
    <name evidence="9" type="primary">rdx</name>
    <name evidence="9" type="ORF">g.16131</name>
</gene>
<evidence type="ECO:0000256" key="1">
    <source>
        <dbReference type="ARBA" id="ARBA00004123"/>
    </source>
</evidence>
<dbReference type="Pfam" id="PF22486">
    <property type="entry name" value="MATH_2"/>
    <property type="match status" value="1"/>
</dbReference>
<dbReference type="InterPro" id="IPR000210">
    <property type="entry name" value="BTB/POZ_dom"/>
</dbReference>
<dbReference type="Pfam" id="PF00651">
    <property type="entry name" value="BTB"/>
    <property type="match status" value="1"/>
</dbReference>
<dbReference type="GO" id="GO:0030163">
    <property type="term" value="P:protein catabolic process"/>
    <property type="evidence" value="ECO:0007669"/>
    <property type="project" value="UniProtKB-ARBA"/>
</dbReference>
<dbReference type="FunFam" id="2.60.210.10:FF:000003">
    <property type="entry name" value="Speckle-type POZ protein-like a"/>
    <property type="match status" value="1"/>
</dbReference>
<dbReference type="InterPro" id="IPR056423">
    <property type="entry name" value="BACK_BPM_SPOP"/>
</dbReference>
<dbReference type="InterPro" id="IPR002083">
    <property type="entry name" value="MATH/TRAF_dom"/>
</dbReference>
<dbReference type="PROSITE" id="PS50097">
    <property type="entry name" value="BTB"/>
    <property type="match status" value="1"/>
</dbReference>
<dbReference type="SMART" id="SM00225">
    <property type="entry name" value="BTB"/>
    <property type="match status" value="1"/>
</dbReference>
<evidence type="ECO:0000259" key="7">
    <source>
        <dbReference type="PROSITE" id="PS50097"/>
    </source>
</evidence>
<sequence length="406" mass="46669">MATIMPALSNSPPPQPHQQHQSMSSGDSPNTIVAENWCLTQIKVIKFSYMWTISNFSFCREEMGEVLKSSTFSAGTNDKLKWLLRINPKGLDEESKDYLSLYLLLHKCETKGEVRAKFKFSILNAKREEVKIMESQRAYRFVAGKDWGFKKFVKRDLLLDESSGLLPDDKLTIYCEVNVVTEAKEYSGQVSPFQSRVPTCRLPDDLEDIFRSQEFSDVTIYANGREFKAHKAILAARSPMFRGMFSHEMRETKFNRVEVTDVDSDVLEEMLRFIYTGKSTLEQRLQSKEHKDQKEQEKEQHLAVELLQAANKYQLDRLKLICEEALYKTLSAESVAEILSLADLYNAAQLKNQAIEYISTHATEVIETDGWNRMVRETPHLVAEVFRALAHQIPGVGPIRKRLKHS</sequence>
<organism evidence="9">
    <name type="scientific">Aceria tosichella</name>
    <name type="common">wheat curl mite</name>
    <dbReference type="NCBI Taxonomy" id="561515"/>
    <lineage>
        <taxon>Eukaryota</taxon>
        <taxon>Metazoa</taxon>
        <taxon>Ecdysozoa</taxon>
        <taxon>Arthropoda</taxon>
        <taxon>Chelicerata</taxon>
        <taxon>Arachnida</taxon>
        <taxon>Acari</taxon>
        <taxon>Acariformes</taxon>
        <taxon>Trombidiformes</taxon>
        <taxon>Prostigmata</taxon>
        <taxon>Eupodina</taxon>
        <taxon>Eriophyoidea</taxon>
        <taxon>Eriophyidae</taxon>
        <taxon>Eriophyinae</taxon>
        <taxon>Aceriini</taxon>
        <taxon>Aceria</taxon>
    </lineage>
</organism>
<comment type="similarity">
    <text evidence="3">Belongs to the Tdpoz family.</text>
</comment>
<feature type="domain" description="MATH" evidence="8">
    <location>
        <begin position="46"/>
        <end position="177"/>
    </location>
</feature>
<comment type="subcellular location">
    <subcellularLocation>
        <location evidence="1">Nucleus</location>
    </subcellularLocation>
</comment>
<dbReference type="GO" id="GO:0005634">
    <property type="term" value="C:nucleus"/>
    <property type="evidence" value="ECO:0007669"/>
    <property type="project" value="UniProtKB-SubCell"/>
</dbReference>
<dbReference type="InterPro" id="IPR008974">
    <property type="entry name" value="TRAF-like"/>
</dbReference>
<dbReference type="SMART" id="SM00061">
    <property type="entry name" value="MATH"/>
    <property type="match status" value="1"/>
</dbReference>
<evidence type="ECO:0000313" key="9">
    <source>
        <dbReference type="EMBL" id="MDE52064.1"/>
    </source>
</evidence>
<reference evidence="9" key="1">
    <citation type="submission" date="2018-10" db="EMBL/GenBank/DDBJ databases">
        <title>Transcriptome assembly of Aceria tosichella (Wheat curl mite) Type 2.</title>
        <authorList>
            <person name="Scully E.D."/>
            <person name="Geib S.M."/>
            <person name="Palmer N.A."/>
            <person name="Gupta A.K."/>
            <person name="Sarath G."/>
            <person name="Tatineni S."/>
        </authorList>
    </citation>
    <scope>NUCLEOTIDE SEQUENCE</scope>
    <source>
        <strain evidence="9">LincolnNE</strain>
    </source>
</reference>
<evidence type="ECO:0000256" key="5">
    <source>
        <dbReference type="ARBA" id="ARBA00023242"/>
    </source>
</evidence>
<evidence type="ECO:0000259" key="8">
    <source>
        <dbReference type="PROSITE" id="PS50144"/>
    </source>
</evidence>